<dbReference type="InterPro" id="IPR023313">
    <property type="entry name" value="UBQ-conjugating_AS"/>
</dbReference>
<feature type="domain" description="UBC core" evidence="9">
    <location>
        <begin position="4"/>
        <end position="168"/>
    </location>
</feature>
<sequence>MASAAASLLGRQLKEIQKARDLPGISCGLVKDNIFEWEVMLMLSDECKYYGGGNWRCLLKFPENYPHAPPTLTFCDPIPFHPNIYAETGALCISILHPSGNDEWGYEDASERWTPVQTPESILLSVVSLMNDPNDSSPANVEAARLWREAQANPKGTEMREWKSRCRALVEFVKPAEDDDVLMDGRKRNVCSTFIYPDRMHSVSGLSLFFRALHALCLWRESGHGAMNREHINISTLRIKESP</sequence>
<dbReference type="SUPFAM" id="SSF54495">
    <property type="entry name" value="UBC-like"/>
    <property type="match status" value="1"/>
</dbReference>
<evidence type="ECO:0000256" key="2">
    <source>
        <dbReference type="ARBA" id="ARBA00022786"/>
    </source>
</evidence>
<dbReference type="PROSITE" id="PS00183">
    <property type="entry name" value="UBC_1"/>
    <property type="match status" value="1"/>
</dbReference>
<evidence type="ECO:0000256" key="8">
    <source>
        <dbReference type="RuleBase" id="RU362109"/>
    </source>
</evidence>
<evidence type="ECO:0000256" key="5">
    <source>
        <dbReference type="ARBA" id="ARBA00042179"/>
    </source>
</evidence>
<comment type="caution">
    <text evidence="10">The sequence shown here is derived from an EMBL/GenBank/DDBJ whole genome shotgun (WGS) entry which is preliminary data.</text>
</comment>
<dbReference type="OrthoDB" id="19692at2759"/>
<comment type="similarity">
    <text evidence="8">Belongs to the ubiquitin-conjugating enzyme family.</text>
</comment>
<evidence type="ECO:0000256" key="4">
    <source>
        <dbReference type="ARBA" id="ARBA00041569"/>
    </source>
</evidence>
<dbReference type="PANTHER" id="PTHR24067">
    <property type="entry name" value="UBIQUITIN-CONJUGATING ENZYME E2"/>
    <property type="match status" value="1"/>
</dbReference>
<evidence type="ECO:0000256" key="6">
    <source>
        <dbReference type="ARBA" id="ARBA00042190"/>
    </source>
</evidence>
<dbReference type="Gene3D" id="3.10.110.10">
    <property type="entry name" value="Ubiquitin Conjugating Enzyme"/>
    <property type="match status" value="1"/>
</dbReference>
<dbReference type="InterPro" id="IPR050113">
    <property type="entry name" value="Ub_conjugating_enzyme"/>
</dbReference>
<keyword evidence="8" id="KW-0547">Nucleotide-binding</keyword>
<dbReference type="Proteomes" id="UP000249056">
    <property type="component" value="Unassembled WGS sequence"/>
</dbReference>
<keyword evidence="2 8" id="KW-0833">Ubl conjugation pathway</keyword>
<proteinExistence type="inferred from homology"/>
<dbReference type="GO" id="GO:0005524">
    <property type="term" value="F:ATP binding"/>
    <property type="evidence" value="ECO:0007669"/>
    <property type="project" value="UniProtKB-UniRule"/>
</dbReference>
<dbReference type="PROSITE" id="PS50127">
    <property type="entry name" value="UBC_2"/>
    <property type="match status" value="1"/>
</dbReference>
<keyword evidence="1" id="KW-0808">Transferase</keyword>
<evidence type="ECO:0000313" key="10">
    <source>
        <dbReference type="EMBL" id="RAL66970.1"/>
    </source>
</evidence>
<organism evidence="10 11">
    <name type="scientific">Monilinia fructigena</name>
    <dbReference type="NCBI Taxonomy" id="38457"/>
    <lineage>
        <taxon>Eukaryota</taxon>
        <taxon>Fungi</taxon>
        <taxon>Dikarya</taxon>
        <taxon>Ascomycota</taxon>
        <taxon>Pezizomycotina</taxon>
        <taxon>Leotiomycetes</taxon>
        <taxon>Helotiales</taxon>
        <taxon>Sclerotiniaceae</taxon>
        <taxon>Monilinia</taxon>
    </lineage>
</organism>
<dbReference type="InterPro" id="IPR016135">
    <property type="entry name" value="UBQ-conjugating_enzyme/RWD"/>
</dbReference>
<dbReference type="InterPro" id="IPR000608">
    <property type="entry name" value="UBC"/>
</dbReference>
<keyword evidence="8" id="KW-0067">ATP-binding</keyword>
<dbReference type="AlphaFoldDB" id="A0A395J3C2"/>
<feature type="active site" description="Glycyl thioester intermediate" evidence="7">
    <location>
        <position position="92"/>
    </location>
</feature>
<evidence type="ECO:0000256" key="1">
    <source>
        <dbReference type="ARBA" id="ARBA00022679"/>
    </source>
</evidence>
<dbReference type="Pfam" id="PF00179">
    <property type="entry name" value="UQ_con"/>
    <property type="match status" value="1"/>
</dbReference>
<dbReference type="GO" id="GO:0016740">
    <property type="term" value="F:transferase activity"/>
    <property type="evidence" value="ECO:0007669"/>
    <property type="project" value="UniProtKB-KW"/>
</dbReference>
<dbReference type="SMART" id="SM00212">
    <property type="entry name" value="UBCc"/>
    <property type="match status" value="1"/>
</dbReference>
<dbReference type="EMBL" id="QKRW01000005">
    <property type="protein sequence ID" value="RAL66970.1"/>
    <property type="molecule type" value="Genomic_DNA"/>
</dbReference>
<gene>
    <name evidence="10" type="ORF">DID88_007751</name>
</gene>
<accession>A0A395J3C2</accession>
<keyword evidence="11" id="KW-1185">Reference proteome</keyword>
<evidence type="ECO:0000259" key="9">
    <source>
        <dbReference type="PROSITE" id="PS50127"/>
    </source>
</evidence>
<evidence type="ECO:0000256" key="7">
    <source>
        <dbReference type="PROSITE-ProRule" id="PRU10133"/>
    </source>
</evidence>
<evidence type="ECO:0000256" key="3">
    <source>
        <dbReference type="ARBA" id="ARBA00039884"/>
    </source>
</evidence>
<evidence type="ECO:0000313" key="11">
    <source>
        <dbReference type="Proteomes" id="UP000249056"/>
    </source>
</evidence>
<reference evidence="10 11" key="1">
    <citation type="submission" date="2018-06" db="EMBL/GenBank/DDBJ databases">
        <title>Genome Sequence of the Brown Rot Fungal Pathogen Monilinia fructigena.</title>
        <authorList>
            <person name="Landi L."/>
            <person name="De Miccolis Angelini R.M."/>
            <person name="Pollastro S."/>
            <person name="Abate D."/>
            <person name="Faretra F."/>
            <person name="Romanazzi G."/>
        </authorList>
    </citation>
    <scope>NUCLEOTIDE SEQUENCE [LARGE SCALE GENOMIC DNA]</scope>
    <source>
        <strain evidence="10 11">Mfrg269</strain>
    </source>
</reference>
<name>A0A395J3C2_9HELO</name>
<protein>
    <recommendedName>
        <fullName evidence="3">Ubiquitin-conjugating enzyme E2 2</fullName>
    </recommendedName>
    <alternativeName>
        <fullName evidence="5">E2 ubiquitin-conjugating enzyme 2</fullName>
    </alternativeName>
    <alternativeName>
        <fullName evidence="6">Ubiquitin carrier protein UBC2</fullName>
    </alternativeName>
    <alternativeName>
        <fullName evidence="4">Ubiquitin-protein ligase UBC2</fullName>
    </alternativeName>
</protein>